<gene>
    <name evidence="2" type="ORF">M6B22_21305</name>
</gene>
<evidence type="ECO:0000313" key="2">
    <source>
        <dbReference type="EMBL" id="WAX57031.1"/>
    </source>
</evidence>
<proteinExistence type="predicted"/>
<keyword evidence="1" id="KW-1133">Transmembrane helix</keyword>
<evidence type="ECO:0000313" key="3">
    <source>
        <dbReference type="Proteomes" id="UP001164693"/>
    </source>
</evidence>
<reference evidence="2" key="1">
    <citation type="submission" date="2022-05" db="EMBL/GenBank/DDBJ databases">
        <title>Jatrophihabitans sp. SB3-54 whole genome sequence.</title>
        <authorList>
            <person name="Suh M.K."/>
            <person name="Eom M.K."/>
            <person name="Kim J.S."/>
            <person name="Kim H.S."/>
            <person name="Do H.E."/>
            <person name="Shin Y.K."/>
            <person name="Lee J.-S."/>
        </authorList>
    </citation>
    <scope>NUCLEOTIDE SEQUENCE</scope>
    <source>
        <strain evidence="2">SB3-54</strain>
    </source>
</reference>
<keyword evidence="1" id="KW-0472">Membrane</keyword>
<keyword evidence="3" id="KW-1185">Reference proteome</keyword>
<dbReference type="RefSeq" id="WP_269443566.1">
    <property type="nucleotide sequence ID" value="NZ_CP097463.1"/>
</dbReference>
<protein>
    <submittedName>
        <fullName evidence="2">Uncharacterized protein</fullName>
    </submittedName>
</protein>
<evidence type="ECO:0000256" key="1">
    <source>
        <dbReference type="SAM" id="Phobius"/>
    </source>
</evidence>
<sequence>MTTTTTMAVPRVPAAREVHVANPAVRRDQRYRTLQLVLFGVGAVLMPLGILAICLGWYGTAHSHYAYDQATYLVSGGILGLGLTFLGGFLYFGAWLAKVAADQRDGARQLADTMLVLADLVSRQSATAGGAAESTLADPGAVPVLAGGGTTVHRRDCQLIAHRDDLKVVSGNERDVTTCRVCRPTLV</sequence>
<keyword evidence="1" id="KW-0812">Transmembrane</keyword>
<organism evidence="2 3">
    <name type="scientific">Jatrophihabitans cynanchi</name>
    <dbReference type="NCBI Taxonomy" id="2944128"/>
    <lineage>
        <taxon>Bacteria</taxon>
        <taxon>Bacillati</taxon>
        <taxon>Actinomycetota</taxon>
        <taxon>Actinomycetes</taxon>
        <taxon>Jatrophihabitantales</taxon>
        <taxon>Jatrophihabitantaceae</taxon>
        <taxon>Jatrophihabitans</taxon>
    </lineage>
</organism>
<dbReference type="Proteomes" id="UP001164693">
    <property type="component" value="Chromosome"/>
</dbReference>
<feature type="transmembrane region" description="Helical" evidence="1">
    <location>
        <begin position="70"/>
        <end position="94"/>
    </location>
</feature>
<accession>A0ABY7K137</accession>
<name>A0ABY7K137_9ACTN</name>
<feature type="transmembrane region" description="Helical" evidence="1">
    <location>
        <begin position="36"/>
        <end position="58"/>
    </location>
</feature>
<dbReference type="EMBL" id="CP097463">
    <property type="protein sequence ID" value="WAX57031.1"/>
    <property type="molecule type" value="Genomic_DNA"/>
</dbReference>